<accession>A0ABQ2BAC8</accession>
<reference evidence="2" key="1">
    <citation type="journal article" date="2019" name="Int. J. Syst. Evol. Microbiol.">
        <title>The Global Catalogue of Microorganisms (GCM) 10K type strain sequencing project: providing services to taxonomists for standard genome sequencing and annotation.</title>
        <authorList>
            <consortium name="The Broad Institute Genomics Platform"/>
            <consortium name="The Broad Institute Genome Sequencing Center for Infectious Disease"/>
            <person name="Wu L."/>
            <person name="Ma J."/>
        </authorList>
    </citation>
    <scope>NUCLEOTIDE SEQUENCE [LARGE SCALE GENOMIC DNA]</scope>
    <source>
        <strain evidence="2">CCM 8653</strain>
    </source>
</reference>
<evidence type="ECO:0000313" key="2">
    <source>
        <dbReference type="Proteomes" id="UP000632535"/>
    </source>
</evidence>
<evidence type="ECO:0008006" key="3">
    <source>
        <dbReference type="Google" id="ProtNLM"/>
    </source>
</evidence>
<sequence length="382" mass="41092">MDGRTTARRPLAQLLVDSVAPSAARGLAPLESISLELLADAAQDHRVLPAVAKHVSGRPDCPEAWRAPLRRARDEQVVRHLGVLAELSRLGAVLDGADVPWVVGKGPTAAALWPAPDMREYYDLDLYVPRAMFRRAVGALEDGGCTGEDRNWPLMATSRRAEYAMRGPLGVHLDLHWDVAVPRGTRRTYRTDPDAMIGRRRAVDLGGGRTAPTFDPVDTVLVLAFHAAQCGAGRLMWLVDVARAVEACGAARAGIGARARAMRMEAPVGLVLDRAARVLGDLGETGLRRRGALGAATAALDARHGFPDLPGDRHRAGRLYSSARPRAWGTAAALVRDAVADRRIERAIRRGVPGADEKALRHDVPDPAARADYFRFVDSGAG</sequence>
<name>A0ABQ2BAC8_9MICO</name>
<dbReference type="Proteomes" id="UP000632535">
    <property type="component" value="Unassembled WGS sequence"/>
</dbReference>
<dbReference type="RefSeq" id="WP_188524214.1">
    <property type="nucleotide sequence ID" value="NZ_BMDG01000009.1"/>
</dbReference>
<organism evidence="1 2">
    <name type="scientific">Isoptericola cucumis</name>
    <dbReference type="NCBI Taxonomy" id="1776856"/>
    <lineage>
        <taxon>Bacteria</taxon>
        <taxon>Bacillati</taxon>
        <taxon>Actinomycetota</taxon>
        <taxon>Actinomycetes</taxon>
        <taxon>Micrococcales</taxon>
        <taxon>Promicromonosporaceae</taxon>
        <taxon>Isoptericola</taxon>
    </lineage>
</organism>
<keyword evidence="2" id="KW-1185">Reference proteome</keyword>
<dbReference type="Pfam" id="PF14907">
    <property type="entry name" value="NTP_transf_5"/>
    <property type="match status" value="1"/>
</dbReference>
<protein>
    <recommendedName>
        <fullName evidence="3">Nucleotidyltransferase-like protein</fullName>
    </recommendedName>
</protein>
<gene>
    <name evidence="1" type="ORF">GCM10007368_26670</name>
</gene>
<evidence type="ECO:0000313" key="1">
    <source>
        <dbReference type="EMBL" id="GGI09536.1"/>
    </source>
</evidence>
<comment type="caution">
    <text evidence="1">The sequence shown here is derived from an EMBL/GenBank/DDBJ whole genome shotgun (WGS) entry which is preliminary data.</text>
</comment>
<dbReference type="InterPro" id="IPR039498">
    <property type="entry name" value="NTP_transf_5"/>
</dbReference>
<dbReference type="EMBL" id="BMDG01000009">
    <property type="protein sequence ID" value="GGI09536.1"/>
    <property type="molecule type" value="Genomic_DNA"/>
</dbReference>
<dbReference type="Gene3D" id="3.30.460.40">
    <property type="match status" value="1"/>
</dbReference>
<proteinExistence type="predicted"/>